<dbReference type="InterPro" id="IPR036890">
    <property type="entry name" value="HATPase_C_sf"/>
</dbReference>
<evidence type="ECO:0000313" key="19">
    <source>
        <dbReference type="Proteomes" id="UP000247078"/>
    </source>
</evidence>
<dbReference type="CDD" id="cd00075">
    <property type="entry name" value="HATPase"/>
    <property type="match status" value="1"/>
</dbReference>
<name>A0A855XLK2_9BACL</name>
<dbReference type="PANTHER" id="PTHR45528">
    <property type="entry name" value="SENSOR HISTIDINE KINASE CPXA"/>
    <property type="match status" value="1"/>
</dbReference>
<feature type="domain" description="Histidine kinase" evidence="16">
    <location>
        <begin position="252"/>
        <end position="468"/>
    </location>
</feature>
<dbReference type="RefSeq" id="WP_258311793.1">
    <property type="nucleotide sequence ID" value="NZ_QGTZ01000016.1"/>
</dbReference>
<keyword evidence="14 15" id="KW-0472">Membrane</keyword>
<reference evidence="18 19" key="1">
    <citation type="submission" date="2018-05" db="EMBL/GenBank/DDBJ databases">
        <title>Freshwater and sediment microbial communities from various areas in North America, analyzing microbe dynamics in response to fracking.</title>
        <authorList>
            <person name="Lamendella R."/>
        </authorList>
    </citation>
    <scope>NUCLEOTIDE SEQUENCE [LARGE SCALE GENOMIC DNA]</scope>
    <source>
        <strain evidence="18 19">DB-3</strain>
    </source>
</reference>
<evidence type="ECO:0000256" key="2">
    <source>
        <dbReference type="ARBA" id="ARBA00004651"/>
    </source>
</evidence>
<gene>
    <name evidence="18" type="ORF">DET56_11615</name>
</gene>
<evidence type="ECO:0000256" key="15">
    <source>
        <dbReference type="SAM" id="Phobius"/>
    </source>
</evidence>
<dbReference type="InterPro" id="IPR036097">
    <property type="entry name" value="HisK_dim/P_sf"/>
</dbReference>
<evidence type="ECO:0000256" key="7">
    <source>
        <dbReference type="ARBA" id="ARBA00022679"/>
    </source>
</evidence>
<dbReference type="SUPFAM" id="SSF158472">
    <property type="entry name" value="HAMP domain-like"/>
    <property type="match status" value="1"/>
</dbReference>
<keyword evidence="6" id="KW-0597">Phosphoprotein</keyword>
<organism evidence="18 19">
    <name type="scientific">Paenibacillus pabuli</name>
    <dbReference type="NCBI Taxonomy" id="1472"/>
    <lineage>
        <taxon>Bacteria</taxon>
        <taxon>Bacillati</taxon>
        <taxon>Bacillota</taxon>
        <taxon>Bacilli</taxon>
        <taxon>Bacillales</taxon>
        <taxon>Paenibacillaceae</taxon>
        <taxon>Paenibacillus</taxon>
    </lineage>
</organism>
<comment type="catalytic activity">
    <reaction evidence="1">
        <text>ATP + protein L-histidine = ADP + protein N-phospho-L-histidine.</text>
        <dbReference type="EC" id="2.7.13.3"/>
    </reaction>
</comment>
<dbReference type="GO" id="GO:0000155">
    <property type="term" value="F:phosphorelay sensor kinase activity"/>
    <property type="evidence" value="ECO:0007669"/>
    <property type="project" value="InterPro"/>
</dbReference>
<dbReference type="PROSITE" id="PS50109">
    <property type="entry name" value="HIS_KIN"/>
    <property type="match status" value="1"/>
</dbReference>
<evidence type="ECO:0000256" key="8">
    <source>
        <dbReference type="ARBA" id="ARBA00022692"/>
    </source>
</evidence>
<dbReference type="Proteomes" id="UP000247078">
    <property type="component" value="Unassembled WGS sequence"/>
</dbReference>
<comment type="caution">
    <text evidence="18">The sequence shown here is derived from an EMBL/GenBank/DDBJ whole genome shotgun (WGS) entry which is preliminary data.</text>
</comment>
<dbReference type="InterPro" id="IPR003660">
    <property type="entry name" value="HAMP_dom"/>
</dbReference>
<feature type="transmembrane region" description="Helical" evidence="15">
    <location>
        <begin position="166"/>
        <end position="189"/>
    </location>
</feature>
<dbReference type="FunFam" id="3.30.565.10:FF:000006">
    <property type="entry name" value="Sensor histidine kinase WalK"/>
    <property type="match status" value="1"/>
</dbReference>
<dbReference type="InterPro" id="IPR003594">
    <property type="entry name" value="HATPase_dom"/>
</dbReference>
<evidence type="ECO:0000313" key="18">
    <source>
        <dbReference type="EMBL" id="PWW33965.1"/>
    </source>
</evidence>
<evidence type="ECO:0000259" key="16">
    <source>
        <dbReference type="PROSITE" id="PS50109"/>
    </source>
</evidence>
<dbReference type="EC" id="2.7.13.3" evidence="3"/>
<dbReference type="SUPFAM" id="SSF47384">
    <property type="entry name" value="Homodimeric domain of signal transducing histidine kinase"/>
    <property type="match status" value="1"/>
</dbReference>
<dbReference type="GO" id="GO:0005524">
    <property type="term" value="F:ATP binding"/>
    <property type="evidence" value="ECO:0007669"/>
    <property type="project" value="UniProtKB-KW"/>
</dbReference>
<evidence type="ECO:0000256" key="14">
    <source>
        <dbReference type="ARBA" id="ARBA00023136"/>
    </source>
</evidence>
<sequence length="469" mass="53738">MMRWIRTFLPRSHGSIRWKLTIWISLLLITLFIVYNIVQYFVINKWLIDQEQKSMEKSMNEMEIYLQEKDVSAAEIADYRSFMTKFNQENQMIRILDQEGTVLLKVTDRLPEQWVEPQAVQKRVLINAWHYEDHLLIMRSPLITTNFSGTIEMVTNLENTDKLSDMLLLVMFGGGIAAVGLSILGASVLSRQFVKPITTMNATMIQIQQKGLHKRVDVPDQHDELTNLARMFNRLMDELELSFQQQKQFVEDASHELRTPVAIIEGHINLLKRWGKHDPDILNESLDVSAQELTRLKTIVNELLLLSQAESGHIAMEAAVDLRQTVQHALANVVQLHPDAAFDIHMEFISGIEVKILPQHMEQILRILVDNAVKYSPVTKEIRVQGIRRDNDVCIQVTDKGMGIPAEDLPYVFDRFYRVDKARIREQGGTGLGLAIAERLVKRYNGLIFIDSRVDEGTTVTVLLPTSAS</sequence>
<dbReference type="SMART" id="SM00388">
    <property type="entry name" value="HisKA"/>
    <property type="match status" value="1"/>
</dbReference>
<keyword evidence="9" id="KW-0547">Nucleotide-binding</keyword>
<accession>A0A855XLK2</accession>
<dbReference type="SUPFAM" id="SSF55874">
    <property type="entry name" value="ATPase domain of HSP90 chaperone/DNA topoisomerase II/histidine kinase"/>
    <property type="match status" value="1"/>
</dbReference>
<keyword evidence="12 15" id="KW-1133">Transmembrane helix</keyword>
<keyword evidence="8 15" id="KW-0812">Transmembrane</keyword>
<dbReference type="EMBL" id="QGTZ01000016">
    <property type="protein sequence ID" value="PWW33965.1"/>
    <property type="molecule type" value="Genomic_DNA"/>
</dbReference>
<dbReference type="PROSITE" id="PS50885">
    <property type="entry name" value="HAMP"/>
    <property type="match status" value="1"/>
</dbReference>
<dbReference type="InterPro" id="IPR005467">
    <property type="entry name" value="His_kinase_dom"/>
</dbReference>
<keyword evidence="5" id="KW-1003">Cell membrane</keyword>
<dbReference type="CDD" id="cd06225">
    <property type="entry name" value="HAMP"/>
    <property type="match status" value="1"/>
</dbReference>
<keyword evidence="13" id="KW-0902">Two-component regulatory system</keyword>
<dbReference type="InterPro" id="IPR050398">
    <property type="entry name" value="HssS/ArlS-like"/>
</dbReference>
<protein>
    <recommendedName>
        <fullName evidence="4">Signal transduction histidine-protein kinase ArlS</fullName>
        <ecNumber evidence="3">2.7.13.3</ecNumber>
    </recommendedName>
</protein>
<dbReference type="Gene3D" id="6.10.340.10">
    <property type="match status" value="1"/>
</dbReference>
<evidence type="ECO:0000256" key="5">
    <source>
        <dbReference type="ARBA" id="ARBA00022475"/>
    </source>
</evidence>
<dbReference type="SMART" id="SM00387">
    <property type="entry name" value="HATPase_c"/>
    <property type="match status" value="1"/>
</dbReference>
<evidence type="ECO:0000256" key="10">
    <source>
        <dbReference type="ARBA" id="ARBA00022777"/>
    </source>
</evidence>
<dbReference type="InterPro" id="IPR003661">
    <property type="entry name" value="HisK_dim/P_dom"/>
</dbReference>
<dbReference type="AlphaFoldDB" id="A0A855XLK2"/>
<dbReference type="GO" id="GO:0005886">
    <property type="term" value="C:plasma membrane"/>
    <property type="evidence" value="ECO:0007669"/>
    <property type="project" value="UniProtKB-SubCell"/>
</dbReference>
<evidence type="ECO:0000256" key="4">
    <source>
        <dbReference type="ARBA" id="ARBA00015735"/>
    </source>
</evidence>
<dbReference type="SMART" id="SM00304">
    <property type="entry name" value="HAMP"/>
    <property type="match status" value="1"/>
</dbReference>
<keyword evidence="7" id="KW-0808">Transferase</keyword>
<dbReference type="Pfam" id="PF00672">
    <property type="entry name" value="HAMP"/>
    <property type="match status" value="1"/>
</dbReference>
<dbReference type="Gene3D" id="1.10.287.130">
    <property type="match status" value="1"/>
</dbReference>
<keyword evidence="10 18" id="KW-0418">Kinase</keyword>
<feature type="transmembrane region" description="Helical" evidence="15">
    <location>
        <begin position="20"/>
        <end position="43"/>
    </location>
</feature>
<dbReference type="InterPro" id="IPR041610">
    <property type="entry name" value="ArlS_N"/>
</dbReference>
<evidence type="ECO:0000259" key="17">
    <source>
        <dbReference type="PROSITE" id="PS50885"/>
    </source>
</evidence>
<proteinExistence type="predicted"/>
<evidence type="ECO:0000256" key="11">
    <source>
        <dbReference type="ARBA" id="ARBA00022840"/>
    </source>
</evidence>
<keyword evidence="11" id="KW-0067">ATP-binding</keyword>
<evidence type="ECO:0000256" key="13">
    <source>
        <dbReference type="ARBA" id="ARBA00023012"/>
    </source>
</evidence>
<dbReference type="CDD" id="cd00082">
    <property type="entry name" value="HisKA"/>
    <property type="match status" value="1"/>
</dbReference>
<dbReference type="Pfam" id="PF18719">
    <property type="entry name" value="ArlS_N"/>
    <property type="match status" value="1"/>
</dbReference>
<feature type="domain" description="HAMP" evidence="17">
    <location>
        <begin position="191"/>
        <end position="244"/>
    </location>
</feature>
<dbReference type="InterPro" id="IPR004358">
    <property type="entry name" value="Sig_transdc_His_kin-like_C"/>
</dbReference>
<evidence type="ECO:0000256" key="9">
    <source>
        <dbReference type="ARBA" id="ARBA00022741"/>
    </source>
</evidence>
<dbReference type="PANTHER" id="PTHR45528:SF12">
    <property type="entry name" value="SENSOR HISTIDINE KINASE ARSS"/>
    <property type="match status" value="1"/>
</dbReference>
<evidence type="ECO:0000256" key="12">
    <source>
        <dbReference type="ARBA" id="ARBA00022989"/>
    </source>
</evidence>
<dbReference type="FunFam" id="1.10.287.130:FF:000001">
    <property type="entry name" value="Two-component sensor histidine kinase"/>
    <property type="match status" value="1"/>
</dbReference>
<dbReference type="Pfam" id="PF02518">
    <property type="entry name" value="HATPase_c"/>
    <property type="match status" value="1"/>
</dbReference>
<dbReference type="Pfam" id="PF00512">
    <property type="entry name" value="HisKA"/>
    <property type="match status" value="1"/>
</dbReference>
<dbReference type="Gene3D" id="3.30.565.10">
    <property type="entry name" value="Histidine kinase-like ATPase, C-terminal domain"/>
    <property type="match status" value="1"/>
</dbReference>
<evidence type="ECO:0000256" key="3">
    <source>
        <dbReference type="ARBA" id="ARBA00012438"/>
    </source>
</evidence>
<comment type="subcellular location">
    <subcellularLocation>
        <location evidence="2">Cell membrane</location>
        <topology evidence="2">Multi-pass membrane protein</topology>
    </subcellularLocation>
</comment>
<evidence type="ECO:0000256" key="1">
    <source>
        <dbReference type="ARBA" id="ARBA00000085"/>
    </source>
</evidence>
<dbReference type="PRINTS" id="PR00344">
    <property type="entry name" value="BCTRLSENSOR"/>
</dbReference>
<evidence type="ECO:0000256" key="6">
    <source>
        <dbReference type="ARBA" id="ARBA00022553"/>
    </source>
</evidence>